<accession>A0A139A2C9</accession>
<name>A0A139A2C9_GONPJ</name>
<evidence type="ECO:0000313" key="2">
    <source>
        <dbReference type="Proteomes" id="UP000070544"/>
    </source>
</evidence>
<protein>
    <submittedName>
        <fullName evidence="1">Uncharacterized protein</fullName>
    </submittedName>
</protein>
<evidence type="ECO:0000313" key="1">
    <source>
        <dbReference type="EMBL" id="KXS10894.1"/>
    </source>
</evidence>
<reference evidence="1 2" key="1">
    <citation type="journal article" date="2015" name="Genome Biol. Evol.">
        <title>Phylogenomic analyses indicate that early fungi evolved digesting cell walls of algal ancestors of land plants.</title>
        <authorList>
            <person name="Chang Y."/>
            <person name="Wang S."/>
            <person name="Sekimoto S."/>
            <person name="Aerts A.L."/>
            <person name="Choi C."/>
            <person name="Clum A."/>
            <person name="LaButti K.M."/>
            <person name="Lindquist E.A."/>
            <person name="Yee Ngan C."/>
            <person name="Ohm R.A."/>
            <person name="Salamov A.A."/>
            <person name="Grigoriev I.V."/>
            <person name="Spatafora J.W."/>
            <person name="Berbee M.L."/>
        </authorList>
    </citation>
    <scope>NUCLEOTIDE SEQUENCE [LARGE SCALE GENOMIC DNA]</scope>
    <source>
        <strain evidence="1 2">JEL478</strain>
    </source>
</reference>
<sequence length="164" mass="17699">MAALDDVISKRGQRSNVKFEIAETGSVWADPDHAKTSYIGITARCVFTGGSRASNHKRIPYVPSFISMPARDSDVDKVNRMVPTYGYSFPTSLGFKISVIYCKLGGRVLILNDGVGQFAVGATIAGMQAIFVECEPVAHGKAQDQYLELGFNKEGEGFAQVAAE</sequence>
<gene>
    <name evidence="1" type="ORF">M427DRAFT_459635</name>
</gene>
<dbReference type="Proteomes" id="UP000070544">
    <property type="component" value="Unassembled WGS sequence"/>
</dbReference>
<dbReference type="AlphaFoldDB" id="A0A139A2C9"/>
<dbReference type="EMBL" id="KQ965812">
    <property type="protein sequence ID" value="KXS10894.1"/>
    <property type="molecule type" value="Genomic_DNA"/>
</dbReference>
<proteinExistence type="predicted"/>
<organism evidence="1 2">
    <name type="scientific">Gonapodya prolifera (strain JEL478)</name>
    <name type="common">Monoblepharis prolifera</name>
    <dbReference type="NCBI Taxonomy" id="1344416"/>
    <lineage>
        <taxon>Eukaryota</taxon>
        <taxon>Fungi</taxon>
        <taxon>Fungi incertae sedis</taxon>
        <taxon>Chytridiomycota</taxon>
        <taxon>Chytridiomycota incertae sedis</taxon>
        <taxon>Monoblepharidomycetes</taxon>
        <taxon>Monoblepharidales</taxon>
        <taxon>Gonapodyaceae</taxon>
        <taxon>Gonapodya</taxon>
    </lineage>
</organism>
<keyword evidence="2" id="KW-1185">Reference proteome</keyword>